<evidence type="ECO:0000313" key="1">
    <source>
        <dbReference type="EMBL" id="JAH01278.1"/>
    </source>
</evidence>
<name>A0A0E9PBT1_ANGAN</name>
<accession>A0A0E9PBT1</accession>
<organism evidence="1">
    <name type="scientific">Anguilla anguilla</name>
    <name type="common">European freshwater eel</name>
    <name type="synonym">Muraena anguilla</name>
    <dbReference type="NCBI Taxonomy" id="7936"/>
    <lineage>
        <taxon>Eukaryota</taxon>
        <taxon>Metazoa</taxon>
        <taxon>Chordata</taxon>
        <taxon>Craniata</taxon>
        <taxon>Vertebrata</taxon>
        <taxon>Euteleostomi</taxon>
        <taxon>Actinopterygii</taxon>
        <taxon>Neopterygii</taxon>
        <taxon>Teleostei</taxon>
        <taxon>Anguilliformes</taxon>
        <taxon>Anguillidae</taxon>
        <taxon>Anguilla</taxon>
    </lineage>
</organism>
<dbReference type="AlphaFoldDB" id="A0A0E9PBT1"/>
<dbReference type="EMBL" id="GBXM01107299">
    <property type="protein sequence ID" value="JAH01278.1"/>
    <property type="molecule type" value="Transcribed_RNA"/>
</dbReference>
<reference evidence="1" key="1">
    <citation type="submission" date="2014-11" db="EMBL/GenBank/DDBJ databases">
        <authorList>
            <person name="Amaro Gonzalez C."/>
        </authorList>
    </citation>
    <scope>NUCLEOTIDE SEQUENCE</scope>
</reference>
<proteinExistence type="predicted"/>
<protein>
    <submittedName>
        <fullName evidence="1">Uncharacterized protein</fullName>
    </submittedName>
</protein>
<sequence length="32" mass="3639">MILNVLLKQPKSFSKPKAGKFLAKSFTYQNPN</sequence>
<reference evidence="1" key="2">
    <citation type="journal article" date="2015" name="Fish Shellfish Immunol.">
        <title>Early steps in the European eel (Anguilla anguilla)-Vibrio vulnificus interaction in the gills: Role of the RtxA13 toxin.</title>
        <authorList>
            <person name="Callol A."/>
            <person name="Pajuelo D."/>
            <person name="Ebbesson L."/>
            <person name="Teles M."/>
            <person name="MacKenzie S."/>
            <person name="Amaro C."/>
        </authorList>
    </citation>
    <scope>NUCLEOTIDE SEQUENCE</scope>
</reference>